<keyword evidence="1" id="KW-0521">NADP</keyword>
<dbReference type="Proteomes" id="UP000246058">
    <property type="component" value="Chromosome"/>
</dbReference>
<dbReference type="GO" id="GO:0035925">
    <property type="term" value="F:mRNA 3'-UTR AU-rich region binding"/>
    <property type="evidence" value="ECO:0007669"/>
    <property type="project" value="TreeGrafter"/>
</dbReference>
<dbReference type="InterPro" id="IPR013154">
    <property type="entry name" value="ADH-like_N"/>
</dbReference>
<evidence type="ECO:0000313" key="5">
    <source>
        <dbReference type="Proteomes" id="UP000246058"/>
    </source>
</evidence>
<dbReference type="EMBL" id="CP029551">
    <property type="protein sequence ID" value="AWN37301.1"/>
    <property type="molecule type" value="Genomic_DNA"/>
</dbReference>
<dbReference type="AlphaFoldDB" id="A0A2U8VV27"/>
<dbReference type="OrthoDB" id="9805883at2"/>
<sequence>MPKAIRVHEYGGPEVMAYEDVERREPGPGQIRVKLTAIGVNFIDIYFRSGAYKAAQLPFTPGKEGAGTVDAVGEGVTGFKVGDRVATASAEGSYAEEMIVPAAGCVAVPEGVDDATAAAMMLKGLTAEYLLHRTYKVKAGNTILFHAAAGGVGLIACQWAKHLGATVIGTAGSAEKAELARQHGCDHVILYREEDVAKRVRELTDGKGVPVVYDGVGQATLMGSLDSLAPLGLLASFGSASGAIQGLDLGLLAPRGSLYVTRPTLFTFASQRPVLEEMAKNLFGVVASGAVKIPVHAKRPLAEAQAVHRDLAGRETTGSTVMLP</sequence>
<dbReference type="NCBIfam" id="NF008024">
    <property type="entry name" value="PRK10754.1"/>
    <property type="match status" value="1"/>
</dbReference>
<dbReference type="Gene3D" id="3.90.180.10">
    <property type="entry name" value="Medium-chain alcohol dehydrogenases, catalytic domain"/>
    <property type="match status" value="1"/>
</dbReference>
<evidence type="ECO:0000313" key="4">
    <source>
        <dbReference type="EMBL" id="AWN37301.1"/>
    </source>
</evidence>
<accession>A0A2U8VV27</accession>
<evidence type="ECO:0000259" key="3">
    <source>
        <dbReference type="SMART" id="SM00829"/>
    </source>
</evidence>
<name>A0A2U8VV27_9HYPH</name>
<dbReference type="InterPro" id="IPR020843">
    <property type="entry name" value="ER"/>
</dbReference>
<dbReference type="InterPro" id="IPR011032">
    <property type="entry name" value="GroES-like_sf"/>
</dbReference>
<organism evidence="4 5">
    <name type="scientific">Methylobacterium radiodurans</name>
    <dbReference type="NCBI Taxonomy" id="2202828"/>
    <lineage>
        <taxon>Bacteria</taxon>
        <taxon>Pseudomonadati</taxon>
        <taxon>Pseudomonadota</taxon>
        <taxon>Alphaproteobacteria</taxon>
        <taxon>Hyphomicrobiales</taxon>
        <taxon>Methylobacteriaceae</taxon>
        <taxon>Methylobacterium</taxon>
    </lineage>
</organism>
<dbReference type="SUPFAM" id="SSF51735">
    <property type="entry name" value="NAD(P)-binding Rossmann-fold domains"/>
    <property type="match status" value="1"/>
</dbReference>
<dbReference type="InterPro" id="IPR013149">
    <property type="entry name" value="ADH-like_C"/>
</dbReference>
<feature type="domain" description="Enoyl reductase (ER)" evidence="3">
    <location>
        <begin position="11"/>
        <end position="322"/>
    </location>
</feature>
<dbReference type="GO" id="GO:0070402">
    <property type="term" value="F:NADPH binding"/>
    <property type="evidence" value="ECO:0007669"/>
    <property type="project" value="TreeGrafter"/>
</dbReference>
<dbReference type="KEGG" id="meti:DK427_17500"/>
<protein>
    <submittedName>
        <fullName evidence="4">Quinone oxidoreductase</fullName>
    </submittedName>
</protein>
<dbReference type="InterPro" id="IPR047618">
    <property type="entry name" value="QOR-like"/>
</dbReference>
<dbReference type="PANTHER" id="PTHR48106">
    <property type="entry name" value="QUINONE OXIDOREDUCTASE PIG3-RELATED"/>
    <property type="match status" value="1"/>
</dbReference>
<proteinExistence type="predicted"/>
<dbReference type="InterPro" id="IPR036291">
    <property type="entry name" value="NAD(P)-bd_dom_sf"/>
</dbReference>
<keyword evidence="2" id="KW-0560">Oxidoreductase</keyword>
<dbReference type="Pfam" id="PF00107">
    <property type="entry name" value="ADH_zinc_N"/>
    <property type="match status" value="1"/>
</dbReference>
<dbReference type="GO" id="GO:0003960">
    <property type="term" value="F:quinone reductase (NADPH) activity"/>
    <property type="evidence" value="ECO:0007669"/>
    <property type="project" value="InterPro"/>
</dbReference>
<dbReference type="Pfam" id="PF08240">
    <property type="entry name" value="ADH_N"/>
    <property type="match status" value="1"/>
</dbReference>
<dbReference type="RefSeq" id="WP_109952380.1">
    <property type="nucleotide sequence ID" value="NZ_CP029551.1"/>
</dbReference>
<dbReference type="SUPFAM" id="SSF50129">
    <property type="entry name" value="GroES-like"/>
    <property type="match status" value="1"/>
</dbReference>
<dbReference type="FunFam" id="3.40.50.720:FF:000053">
    <property type="entry name" value="Quinone oxidoreductase 1"/>
    <property type="match status" value="1"/>
</dbReference>
<dbReference type="CDD" id="cd05286">
    <property type="entry name" value="QOR2"/>
    <property type="match status" value="1"/>
</dbReference>
<evidence type="ECO:0000256" key="1">
    <source>
        <dbReference type="ARBA" id="ARBA00022857"/>
    </source>
</evidence>
<reference evidence="4 5" key="1">
    <citation type="submission" date="2018-05" db="EMBL/GenBank/DDBJ databases">
        <title>Complete Genome Sequence of Methylobacterium sp. 17Sr1-43.</title>
        <authorList>
            <person name="Srinivasan S."/>
        </authorList>
    </citation>
    <scope>NUCLEOTIDE SEQUENCE [LARGE SCALE GENOMIC DNA]</scope>
    <source>
        <strain evidence="4 5">17Sr1-43</strain>
    </source>
</reference>
<gene>
    <name evidence="4" type="ORF">DK427_17500</name>
</gene>
<dbReference type="Gene3D" id="3.40.50.720">
    <property type="entry name" value="NAD(P)-binding Rossmann-like Domain"/>
    <property type="match status" value="1"/>
</dbReference>
<dbReference type="GO" id="GO:0005829">
    <property type="term" value="C:cytosol"/>
    <property type="evidence" value="ECO:0007669"/>
    <property type="project" value="TreeGrafter"/>
</dbReference>
<evidence type="ECO:0000256" key="2">
    <source>
        <dbReference type="ARBA" id="ARBA00023002"/>
    </source>
</evidence>
<keyword evidence="5" id="KW-1185">Reference proteome</keyword>
<dbReference type="SMART" id="SM00829">
    <property type="entry name" value="PKS_ER"/>
    <property type="match status" value="1"/>
</dbReference>
<dbReference type="PANTHER" id="PTHR48106:SF13">
    <property type="entry name" value="QUINONE OXIDOREDUCTASE-RELATED"/>
    <property type="match status" value="1"/>
</dbReference>